<keyword evidence="1" id="KW-0812">Transmembrane</keyword>
<gene>
    <name evidence="2" type="ORF">P9989_03910</name>
</gene>
<feature type="transmembrane region" description="Helical" evidence="1">
    <location>
        <begin position="33"/>
        <end position="55"/>
    </location>
</feature>
<organism evidence="2 3">
    <name type="scientific">Halobacillus naozhouensis</name>
    <dbReference type="NCBI Taxonomy" id="554880"/>
    <lineage>
        <taxon>Bacteria</taxon>
        <taxon>Bacillati</taxon>
        <taxon>Bacillota</taxon>
        <taxon>Bacilli</taxon>
        <taxon>Bacillales</taxon>
        <taxon>Bacillaceae</taxon>
        <taxon>Halobacillus</taxon>
    </lineage>
</organism>
<dbReference type="Proteomes" id="UP001221597">
    <property type="component" value="Chromosome"/>
</dbReference>
<keyword evidence="1" id="KW-0472">Membrane</keyword>
<keyword evidence="1" id="KW-1133">Transmembrane helix</keyword>
<feature type="transmembrane region" description="Helical" evidence="1">
    <location>
        <begin position="9"/>
        <end position="27"/>
    </location>
</feature>
<reference evidence="2 3" key="1">
    <citation type="submission" date="2023-04" db="EMBL/GenBank/DDBJ databases">
        <title>Genome sequence of Halobacillus naozhouensis KACC 21980.</title>
        <authorList>
            <person name="Kim S."/>
            <person name="Heo J."/>
            <person name="Kwon S.-W."/>
        </authorList>
    </citation>
    <scope>NUCLEOTIDE SEQUENCE [LARGE SCALE GENOMIC DNA]</scope>
    <source>
        <strain evidence="2 3">KCTC 13234</strain>
    </source>
</reference>
<protein>
    <submittedName>
        <fullName evidence="2">Uncharacterized protein</fullName>
    </submittedName>
</protein>
<evidence type="ECO:0000256" key="1">
    <source>
        <dbReference type="SAM" id="Phobius"/>
    </source>
</evidence>
<sequence>MDFSNSQKLMAGFFIGIMMAVGFQVGLSLTDHVAMSIIIACAAGMVARFICYLLIRALNHR</sequence>
<evidence type="ECO:0000313" key="2">
    <source>
        <dbReference type="EMBL" id="WFT75549.1"/>
    </source>
</evidence>
<evidence type="ECO:0000313" key="3">
    <source>
        <dbReference type="Proteomes" id="UP001221597"/>
    </source>
</evidence>
<accession>A0ABY8J2A5</accession>
<dbReference type="RefSeq" id="WP_283077515.1">
    <property type="nucleotide sequence ID" value="NZ_CP121671.1"/>
</dbReference>
<proteinExistence type="predicted"/>
<name>A0ABY8J2A5_9BACI</name>
<dbReference type="EMBL" id="CP121671">
    <property type="protein sequence ID" value="WFT75549.1"/>
    <property type="molecule type" value="Genomic_DNA"/>
</dbReference>
<keyword evidence="3" id="KW-1185">Reference proteome</keyword>